<keyword evidence="3" id="KW-1185">Reference proteome</keyword>
<protein>
    <submittedName>
        <fullName evidence="2">EAL domain-containing protein</fullName>
    </submittedName>
</protein>
<gene>
    <name evidence="2" type="ORF">HUE57_05830</name>
</gene>
<dbReference type="InterPro" id="IPR001633">
    <property type="entry name" value="EAL_dom"/>
</dbReference>
<dbReference type="Gene3D" id="3.20.20.450">
    <property type="entry name" value="EAL domain"/>
    <property type="match status" value="1"/>
</dbReference>
<dbReference type="GO" id="GO:0071111">
    <property type="term" value="F:cyclic-guanylate-specific phosphodiesterase activity"/>
    <property type="evidence" value="ECO:0007669"/>
    <property type="project" value="InterPro"/>
</dbReference>
<dbReference type="PANTHER" id="PTHR33121">
    <property type="entry name" value="CYCLIC DI-GMP PHOSPHODIESTERASE PDEF"/>
    <property type="match status" value="1"/>
</dbReference>
<evidence type="ECO:0000313" key="2">
    <source>
        <dbReference type="EMBL" id="QKQ25855.1"/>
    </source>
</evidence>
<proteinExistence type="predicted"/>
<dbReference type="Proteomes" id="UP000509658">
    <property type="component" value="Chromosome"/>
</dbReference>
<evidence type="ECO:0000259" key="1">
    <source>
        <dbReference type="PROSITE" id="PS50883"/>
    </source>
</evidence>
<dbReference type="InterPro" id="IPR035919">
    <property type="entry name" value="EAL_sf"/>
</dbReference>
<dbReference type="AlphaFoldDB" id="A0A6N0HTZ2"/>
<dbReference type="RefSeq" id="WP_174672888.1">
    <property type="nucleotide sequence ID" value="NZ_CP054491.1"/>
</dbReference>
<dbReference type="SUPFAM" id="SSF141868">
    <property type="entry name" value="EAL domain-like"/>
    <property type="match status" value="1"/>
</dbReference>
<organism evidence="2 3">
    <name type="scientific">Candidatus Reidiella endopervernicosa</name>
    <dbReference type="NCBI Taxonomy" id="2738883"/>
    <lineage>
        <taxon>Bacteria</taxon>
        <taxon>Pseudomonadati</taxon>
        <taxon>Pseudomonadota</taxon>
        <taxon>Gammaproteobacteria</taxon>
        <taxon>Candidatus Reidiella</taxon>
    </lineage>
</organism>
<dbReference type="SMART" id="SM00052">
    <property type="entry name" value="EAL"/>
    <property type="match status" value="1"/>
</dbReference>
<dbReference type="EMBL" id="CP054491">
    <property type="protein sequence ID" value="QKQ25855.1"/>
    <property type="molecule type" value="Genomic_DNA"/>
</dbReference>
<dbReference type="PANTHER" id="PTHR33121:SF23">
    <property type="entry name" value="CYCLIC DI-GMP PHOSPHODIESTERASE PDEB"/>
    <property type="match status" value="1"/>
</dbReference>
<dbReference type="InterPro" id="IPR050706">
    <property type="entry name" value="Cyclic-di-GMP_PDE-like"/>
</dbReference>
<dbReference type="KEGG" id="rev:HUE57_05830"/>
<reference evidence="2 3" key="1">
    <citation type="submission" date="2020-05" db="EMBL/GenBank/DDBJ databases">
        <title>Horizontal transmission and recombination maintain forever young bacterial symbiont genomes.</title>
        <authorList>
            <person name="Russell S.L."/>
            <person name="Pepper-Tunick E."/>
            <person name="Svedberg J."/>
            <person name="Byrne A."/>
            <person name="Ruelas Castillo J."/>
            <person name="Vollmers C."/>
            <person name="Beinart R.A."/>
            <person name="Corbett-Detig R."/>
        </authorList>
    </citation>
    <scope>NUCLEOTIDE SEQUENCE [LARGE SCALE GENOMIC DNA]</scope>
    <source>
        <strain evidence="2">Santa_Monica_outfall</strain>
    </source>
</reference>
<accession>A0A6N0HTZ2</accession>
<evidence type="ECO:0000313" key="3">
    <source>
        <dbReference type="Proteomes" id="UP000509658"/>
    </source>
</evidence>
<dbReference type="CDD" id="cd01948">
    <property type="entry name" value="EAL"/>
    <property type="match status" value="1"/>
</dbReference>
<sequence length="163" mass="17957">MRQSQGCVSINISGQSLGDGAFLDFVVDEIHAKKVDTELVCFEITETAAISDFTNALKFINTLKGYGCKFALDDFGSGLSSFGYLKNLPIDFIKIDGMFVKDILDDPVDLVLVEAITKVAHEIGVPTIAEFVENEAIEQKLKQIGVDYAQGYHIGYPEPWELD</sequence>
<dbReference type="Pfam" id="PF00563">
    <property type="entry name" value="EAL"/>
    <property type="match status" value="1"/>
</dbReference>
<name>A0A6N0HTZ2_9GAMM</name>
<feature type="domain" description="EAL" evidence="1">
    <location>
        <begin position="1"/>
        <end position="163"/>
    </location>
</feature>
<dbReference type="PROSITE" id="PS50883">
    <property type="entry name" value="EAL"/>
    <property type="match status" value="1"/>
</dbReference>